<name>A0A366I7B9_9GAMM</name>
<sequence>MFHLDNQSGVPEMPEVNQLQSNTPRWFGESDEQGGISWPGADWFNIVQAELLNILAEAEIAPDKQNQSQLLFAIIKLAGKVLDDGLKSPDVDKLLGTRGDIPQRYRNDAVKDIRDFKGIDDWDGSNGTNNHAAFVAATAVRPCKVYLPKTKTGIYYLNGSSELTNVDGVEYIADPGVSIYTSADNINNIIRKPGAKSNRDLPVEVDGASRFTHRLGSQMFKYPSDRDLIDMGNVGDIYIPEKLTFSAHDPQYFALSDSWPTADISFSSNPSDFGISLTNSTANSIRFSVPASSFIGVMFSAVPGDFLQASCRDGGNFPAIAIEIEGGWIIVRQASSNSVIAVNERWSTTYQKETEYPTKNLDIAPYRFGNSSLGIVIFDSQCFGIIVNGVVVCRHNTVRPILSAGWACGYENSTSNGGICTIQYPTRIRGKKQFGIPPVKLVTVGDSTGDRNVTMQSQFEFAAQYLAGVGGCQVTDLLNLAVRGETAAQQATRLLETTISGYDFCLIQVGINDIQTQSGYDSFAETVLSMVNYCKSHSVIPIVGIPAMFYIRADITTTGIMTDHIGQDAANSHRGTLYRLKLMQLLGEQGVFFNLMSHDAYGLVTPRLLVDARRFVDPVMMDNIHQTTFGSMLMGMSWARSIAAFFTKSNRDGLRKSAVVGAGTTGYLRLPPRYFNDGMGATSTPIYTVHDDGHSVTLSYYLSRDNVEWTADQLLGSFPERLRPVTDQSFTVQPRDITLAPISNAIATVSILKEGTVKVLGAPSTSIETVFLPFSITYAI</sequence>
<evidence type="ECO:0000313" key="1">
    <source>
        <dbReference type="EMBL" id="RBP64847.1"/>
    </source>
</evidence>
<dbReference type="SUPFAM" id="SSF52266">
    <property type="entry name" value="SGNH hydrolase"/>
    <property type="match status" value="1"/>
</dbReference>
<proteinExistence type="predicted"/>
<dbReference type="GO" id="GO:0016788">
    <property type="term" value="F:hydrolase activity, acting on ester bonds"/>
    <property type="evidence" value="ECO:0007669"/>
    <property type="project" value="UniProtKB-ARBA"/>
</dbReference>
<keyword evidence="2" id="KW-1185">Reference proteome</keyword>
<dbReference type="InterPro" id="IPR036514">
    <property type="entry name" value="SGNH_hydro_sf"/>
</dbReference>
<accession>A0A366I7B9</accession>
<dbReference type="AlphaFoldDB" id="A0A366I7B9"/>
<dbReference type="EMBL" id="QNRY01000006">
    <property type="protein sequence ID" value="RBP64847.1"/>
    <property type="molecule type" value="Genomic_DNA"/>
</dbReference>
<organism evidence="1 2">
    <name type="scientific">Brenneria salicis ATCC 15712 = DSM 30166</name>
    <dbReference type="NCBI Taxonomy" id="714314"/>
    <lineage>
        <taxon>Bacteria</taxon>
        <taxon>Pseudomonadati</taxon>
        <taxon>Pseudomonadota</taxon>
        <taxon>Gammaproteobacteria</taxon>
        <taxon>Enterobacterales</taxon>
        <taxon>Pectobacteriaceae</taxon>
        <taxon>Brenneria</taxon>
    </lineage>
</organism>
<gene>
    <name evidence="1" type="ORF">DES54_10672</name>
</gene>
<protein>
    <submittedName>
        <fullName evidence="1">Uncharacterized protein</fullName>
    </submittedName>
</protein>
<dbReference type="Proteomes" id="UP000253046">
    <property type="component" value="Unassembled WGS sequence"/>
</dbReference>
<evidence type="ECO:0000313" key="2">
    <source>
        <dbReference type="Proteomes" id="UP000253046"/>
    </source>
</evidence>
<dbReference type="Gene3D" id="3.40.50.1110">
    <property type="entry name" value="SGNH hydrolase"/>
    <property type="match status" value="1"/>
</dbReference>
<reference evidence="1 2" key="1">
    <citation type="submission" date="2018-06" db="EMBL/GenBank/DDBJ databases">
        <title>Genomic Encyclopedia of Type Strains, Phase IV (KMG-IV): sequencing the most valuable type-strain genomes for metagenomic binning, comparative biology and taxonomic classification.</title>
        <authorList>
            <person name="Goeker M."/>
        </authorList>
    </citation>
    <scope>NUCLEOTIDE SEQUENCE [LARGE SCALE GENOMIC DNA]</scope>
    <source>
        <strain evidence="1 2">DSM 30166</strain>
    </source>
</reference>
<comment type="caution">
    <text evidence="1">The sequence shown here is derived from an EMBL/GenBank/DDBJ whole genome shotgun (WGS) entry which is preliminary data.</text>
</comment>